<dbReference type="Pfam" id="PF00118">
    <property type="entry name" value="Cpn60_TCP1"/>
    <property type="match status" value="1"/>
</dbReference>
<dbReference type="SUPFAM" id="SSF48592">
    <property type="entry name" value="GroEL equatorial domain-like"/>
    <property type="match status" value="1"/>
</dbReference>
<protein>
    <submittedName>
        <fullName evidence="4">Uncharacterized protein</fullName>
    </submittedName>
</protein>
<proteinExistence type="predicted"/>
<keyword evidence="5" id="KW-1185">Reference proteome</keyword>
<evidence type="ECO:0000313" key="4">
    <source>
        <dbReference type="EMBL" id="GCB81279.1"/>
    </source>
</evidence>
<evidence type="ECO:0000256" key="1">
    <source>
        <dbReference type="ARBA" id="ARBA00022741"/>
    </source>
</evidence>
<evidence type="ECO:0000256" key="2">
    <source>
        <dbReference type="ARBA" id="ARBA00022840"/>
    </source>
</evidence>
<dbReference type="InterPro" id="IPR002423">
    <property type="entry name" value="Cpn60/GroEL/TCP-1"/>
</dbReference>
<dbReference type="OrthoDB" id="9838074at2759"/>
<evidence type="ECO:0000256" key="3">
    <source>
        <dbReference type="ARBA" id="ARBA00023186"/>
    </source>
</evidence>
<dbReference type="EMBL" id="BFAA01020091">
    <property type="protein sequence ID" value="GCB81279.1"/>
    <property type="molecule type" value="Genomic_DNA"/>
</dbReference>
<dbReference type="FunFam" id="3.30.260.10:FF:000029">
    <property type="entry name" value="Chaperonin containing TCP1 subunit 6B"/>
    <property type="match status" value="1"/>
</dbReference>
<keyword evidence="2" id="KW-0067">ATP-binding</keyword>
<keyword evidence="1" id="KW-0547">Nucleotide-binding</keyword>
<dbReference type="GO" id="GO:0005524">
    <property type="term" value="F:ATP binding"/>
    <property type="evidence" value="ECO:0007669"/>
    <property type="project" value="UniProtKB-KW"/>
</dbReference>
<sequence length="119" mass="13317">MTGDGTTSNVLIIGELLKQADLYISEGLHPRIVTEGFEAAKEKALEILEQVKITKEMDRETLLNVARTSLRTKVHRELADVLTEAVVDAVLAVKNPNEPIDLFMVEIMEMKHKTESDTK</sequence>
<name>A0A401Q7C8_SCYTO</name>
<dbReference type="STRING" id="75743.A0A401Q7C8"/>
<accession>A0A401Q7C8</accession>
<dbReference type="SUPFAM" id="SSF54849">
    <property type="entry name" value="GroEL-intermediate domain like"/>
    <property type="match status" value="1"/>
</dbReference>
<dbReference type="InterPro" id="IPR027410">
    <property type="entry name" value="TCP-1-like_intermed_sf"/>
</dbReference>
<reference evidence="4 5" key="1">
    <citation type="journal article" date="2018" name="Nat. Ecol. Evol.">
        <title>Shark genomes provide insights into elasmobranch evolution and the origin of vertebrates.</title>
        <authorList>
            <person name="Hara Y"/>
            <person name="Yamaguchi K"/>
            <person name="Onimaru K"/>
            <person name="Kadota M"/>
            <person name="Koyanagi M"/>
            <person name="Keeley SD"/>
            <person name="Tatsumi K"/>
            <person name="Tanaka K"/>
            <person name="Motone F"/>
            <person name="Kageyama Y"/>
            <person name="Nozu R"/>
            <person name="Adachi N"/>
            <person name="Nishimura O"/>
            <person name="Nakagawa R"/>
            <person name="Tanegashima C"/>
            <person name="Kiyatake I"/>
            <person name="Matsumoto R"/>
            <person name="Murakumo K"/>
            <person name="Nishida K"/>
            <person name="Terakita A"/>
            <person name="Kuratani S"/>
            <person name="Sato K"/>
            <person name="Hyodo S Kuraku.S."/>
        </authorList>
    </citation>
    <scope>NUCLEOTIDE SEQUENCE [LARGE SCALE GENOMIC DNA]</scope>
</reference>
<dbReference type="PANTHER" id="PTHR11353">
    <property type="entry name" value="CHAPERONIN"/>
    <property type="match status" value="1"/>
</dbReference>
<dbReference type="Gene3D" id="1.10.560.10">
    <property type="entry name" value="GroEL-like equatorial domain"/>
    <property type="match status" value="1"/>
</dbReference>
<dbReference type="GO" id="GO:0140662">
    <property type="term" value="F:ATP-dependent protein folding chaperone"/>
    <property type="evidence" value="ECO:0007669"/>
    <property type="project" value="InterPro"/>
</dbReference>
<dbReference type="Proteomes" id="UP000288216">
    <property type="component" value="Unassembled WGS sequence"/>
</dbReference>
<gene>
    <name evidence="4" type="ORF">scyTo_0021810</name>
</gene>
<organism evidence="4 5">
    <name type="scientific">Scyliorhinus torazame</name>
    <name type="common">Cloudy catshark</name>
    <name type="synonym">Catulus torazame</name>
    <dbReference type="NCBI Taxonomy" id="75743"/>
    <lineage>
        <taxon>Eukaryota</taxon>
        <taxon>Metazoa</taxon>
        <taxon>Chordata</taxon>
        <taxon>Craniata</taxon>
        <taxon>Vertebrata</taxon>
        <taxon>Chondrichthyes</taxon>
        <taxon>Elasmobranchii</taxon>
        <taxon>Galeomorphii</taxon>
        <taxon>Galeoidea</taxon>
        <taxon>Carcharhiniformes</taxon>
        <taxon>Scyliorhinidae</taxon>
        <taxon>Scyliorhinus</taxon>
    </lineage>
</organism>
<dbReference type="InterPro" id="IPR017998">
    <property type="entry name" value="Chaperone_TCP-1"/>
</dbReference>
<comment type="caution">
    <text evidence="4">The sequence shown here is derived from an EMBL/GenBank/DDBJ whole genome shotgun (WGS) entry which is preliminary data.</text>
</comment>
<dbReference type="Gene3D" id="3.30.260.10">
    <property type="entry name" value="TCP-1-like chaperonin intermediate domain"/>
    <property type="match status" value="1"/>
</dbReference>
<keyword evidence="3" id="KW-0143">Chaperone</keyword>
<dbReference type="InterPro" id="IPR027413">
    <property type="entry name" value="GROEL-like_equatorial_sf"/>
</dbReference>
<evidence type="ECO:0000313" key="5">
    <source>
        <dbReference type="Proteomes" id="UP000288216"/>
    </source>
</evidence>
<dbReference type="AlphaFoldDB" id="A0A401Q7C8"/>